<name>A0A166A2C9_EXIGL</name>
<dbReference type="InParanoid" id="A0A166A2C9"/>
<feature type="non-terminal residue" evidence="2">
    <location>
        <position position="85"/>
    </location>
</feature>
<reference evidence="2 3" key="1">
    <citation type="journal article" date="2016" name="Mol. Biol. Evol.">
        <title>Comparative Genomics of Early-Diverging Mushroom-Forming Fungi Provides Insights into the Origins of Lignocellulose Decay Capabilities.</title>
        <authorList>
            <person name="Nagy L.G."/>
            <person name="Riley R."/>
            <person name="Tritt A."/>
            <person name="Adam C."/>
            <person name="Daum C."/>
            <person name="Floudas D."/>
            <person name="Sun H."/>
            <person name="Yadav J.S."/>
            <person name="Pangilinan J."/>
            <person name="Larsson K.H."/>
            <person name="Matsuura K."/>
            <person name="Barry K."/>
            <person name="Labutti K."/>
            <person name="Kuo R."/>
            <person name="Ohm R.A."/>
            <person name="Bhattacharya S.S."/>
            <person name="Shirouzu T."/>
            <person name="Yoshinaga Y."/>
            <person name="Martin F.M."/>
            <person name="Grigoriev I.V."/>
            <person name="Hibbett D.S."/>
        </authorList>
    </citation>
    <scope>NUCLEOTIDE SEQUENCE [LARGE SCALE GENOMIC DNA]</scope>
    <source>
        <strain evidence="2 3">HHB12029</strain>
    </source>
</reference>
<accession>A0A166A2C9</accession>
<feature type="compositionally biased region" description="Basic residues" evidence="1">
    <location>
        <begin position="1"/>
        <end position="40"/>
    </location>
</feature>
<feature type="region of interest" description="Disordered" evidence="1">
    <location>
        <begin position="1"/>
        <end position="85"/>
    </location>
</feature>
<keyword evidence="3" id="KW-1185">Reference proteome</keyword>
<evidence type="ECO:0000256" key="1">
    <source>
        <dbReference type="SAM" id="MobiDB-lite"/>
    </source>
</evidence>
<gene>
    <name evidence="2" type="ORF">EXIGLDRAFT_839589</name>
</gene>
<evidence type="ECO:0000313" key="2">
    <source>
        <dbReference type="EMBL" id="KZV87929.1"/>
    </source>
</evidence>
<organism evidence="2 3">
    <name type="scientific">Exidia glandulosa HHB12029</name>
    <dbReference type="NCBI Taxonomy" id="1314781"/>
    <lineage>
        <taxon>Eukaryota</taxon>
        <taxon>Fungi</taxon>
        <taxon>Dikarya</taxon>
        <taxon>Basidiomycota</taxon>
        <taxon>Agaricomycotina</taxon>
        <taxon>Agaricomycetes</taxon>
        <taxon>Auriculariales</taxon>
        <taxon>Exidiaceae</taxon>
        <taxon>Exidia</taxon>
    </lineage>
</organism>
<dbReference type="EMBL" id="KV426111">
    <property type="protein sequence ID" value="KZV87929.1"/>
    <property type="molecule type" value="Genomic_DNA"/>
</dbReference>
<dbReference type="AlphaFoldDB" id="A0A166A2C9"/>
<protein>
    <submittedName>
        <fullName evidence="2">Uncharacterized protein</fullName>
    </submittedName>
</protein>
<dbReference type="Proteomes" id="UP000077266">
    <property type="component" value="Unassembled WGS sequence"/>
</dbReference>
<proteinExistence type="predicted"/>
<sequence length="85" mass="9786">MCGTARKRAFRAGRRGRSRRIKFARLGHGQRRRTIPRRFRVLQVTTSTAHASDAPRPRQTRGNGERKAQSLHKVDRGDGHRHHSP</sequence>
<feature type="compositionally biased region" description="Basic and acidic residues" evidence="1">
    <location>
        <begin position="63"/>
        <end position="78"/>
    </location>
</feature>
<evidence type="ECO:0000313" key="3">
    <source>
        <dbReference type="Proteomes" id="UP000077266"/>
    </source>
</evidence>